<gene>
    <name evidence="1" type="ORF">ILEXP_LOCUS31685</name>
</gene>
<keyword evidence="2" id="KW-1185">Reference proteome</keyword>
<accession>A0ABC8T029</accession>
<comment type="caution">
    <text evidence="1">The sequence shown here is derived from an EMBL/GenBank/DDBJ whole genome shotgun (WGS) entry which is preliminary data.</text>
</comment>
<dbReference type="Proteomes" id="UP001642360">
    <property type="component" value="Unassembled WGS sequence"/>
</dbReference>
<evidence type="ECO:0000313" key="2">
    <source>
        <dbReference type="Proteomes" id="UP001642360"/>
    </source>
</evidence>
<sequence length="107" mass="12102">MEMLSLRTLGGENEIPIERIDRDEFNDGIAMVLRTRVDEDSEGPSPNEKGNQTVKMEQQLIMDKGCLLSLHKDRLAKQIGFTTVLLMDSAWESSRMDSEGPALYEVE</sequence>
<dbReference type="AlphaFoldDB" id="A0ABC8T029"/>
<evidence type="ECO:0000313" key="1">
    <source>
        <dbReference type="EMBL" id="CAK9162739.1"/>
    </source>
</evidence>
<dbReference type="EMBL" id="CAUOFW020003946">
    <property type="protein sequence ID" value="CAK9162739.1"/>
    <property type="molecule type" value="Genomic_DNA"/>
</dbReference>
<name>A0ABC8T029_9AQUA</name>
<proteinExistence type="predicted"/>
<reference evidence="1 2" key="1">
    <citation type="submission" date="2024-02" db="EMBL/GenBank/DDBJ databases">
        <authorList>
            <person name="Vignale AGUSTIN F."/>
            <person name="Sosa J E."/>
            <person name="Modenutti C."/>
        </authorList>
    </citation>
    <scope>NUCLEOTIDE SEQUENCE [LARGE SCALE GENOMIC DNA]</scope>
</reference>
<organism evidence="1 2">
    <name type="scientific">Ilex paraguariensis</name>
    <name type="common">yerba mate</name>
    <dbReference type="NCBI Taxonomy" id="185542"/>
    <lineage>
        <taxon>Eukaryota</taxon>
        <taxon>Viridiplantae</taxon>
        <taxon>Streptophyta</taxon>
        <taxon>Embryophyta</taxon>
        <taxon>Tracheophyta</taxon>
        <taxon>Spermatophyta</taxon>
        <taxon>Magnoliopsida</taxon>
        <taxon>eudicotyledons</taxon>
        <taxon>Gunneridae</taxon>
        <taxon>Pentapetalae</taxon>
        <taxon>asterids</taxon>
        <taxon>campanulids</taxon>
        <taxon>Aquifoliales</taxon>
        <taxon>Aquifoliaceae</taxon>
        <taxon>Ilex</taxon>
    </lineage>
</organism>
<protein>
    <submittedName>
        <fullName evidence="1">Uncharacterized protein</fullName>
    </submittedName>
</protein>